<dbReference type="GO" id="GO:0006887">
    <property type="term" value="P:exocytosis"/>
    <property type="evidence" value="ECO:0007669"/>
    <property type="project" value="UniProtKB-KW"/>
</dbReference>
<dbReference type="Proteomes" id="UP000542358">
    <property type="component" value="Unassembled WGS sequence"/>
</dbReference>
<evidence type="ECO:0000313" key="8">
    <source>
        <dbReference type="EMBL" id="NWW07927.1"/>
    </source>
</evidence>
<dbReference type="GO" id="GO:0030133">
    <property type="term" value="C:transport vesicle"/>
    <property type="evidence" value="ECO:0007669"/>
    <property type="project" value="UniProtKB-SubCell"/>
</dbReference>
<comment type="function">
    <text evidence="5">As part of the exocyst, may play a role in regulated exocytosis of insulin granules.</text>
</comment>
<comment type="similarity">
    <text evidence="2">Belongs to the SEC6 family.</text>
</comment>
<evidence type="ECO:0000313" key="9">
    <source>
        <dbReference type="Proteomes" id="UP000542358"/>
    </source>
</evidence>
<dbReference type="FunFam" id="1.10.357.50:FF:000009">
    <property type="entry name" value="Exocyst complex component 3-like 1"/>
    <property type="match status" value="1"/>
</dbReference>
<dbReference type="InterPro" id="IPR010326">
    <property type="entry name" value="EXOC3/Sec6"/>
</dbReference>
<evidence type="ECO:0000256" key="4">
    <source>
        <dbReference type="ARBA" id="ARBA00023329"/>
    </source>
</evidence>
<dbReference type="InterPro" id="IPR042532">
    <property type="entry name" value="EXOC3/Sec6_C"/>
</dbReference>
<comment type="subunit">
    <text evidence="6">Interacts with EXOC2, EXOC4 and EXOC5; may be part of the exocyst.</text>
</comment>
<feature type="non-terminal residue" evidence="8">
    <location>
        <position position="1"/>
    </location>
</feature>
<dbReference type="FunFam" id="1.10.357.70:FF:000001">
    <property type="entry name" value="Exocyst complex component 3"/>
    <property type="match status" value="1"/>
</dbReference>
<organism evidence="8 9">
    <name type="scientific">Oreocharis arfaki</name>
    <name type="common">tit berrypecker</name>
    <dbReference type="NCBI Taxonomy" id="979223"/>
    <lineage>
        <taxon>Eukaryota</taxon>
        <taxon>Metazoa</taxon>
        <taxon>Chordata</taxon>
        <taxon>Craniata</taxon>
        <taxon>Vertebrata</taxon>
        <taxon>Euteleostomi</taxon>
        <taxon>Archelosauria</taxon>
        <taxon>Archosauria</taxon>
        <taxon>Dinosauria</taxon>
        <taxon>Saurischia</taxon>
        <taxon>Theropoda</taxon>
        <taxon>Coelurosauria</taxon>
        <taxon>Aves</taxon>
        <taxon>Neognathae</taxon>
        <taxon>Neoaves</taxon>
        <taxon>Telluraves</taxon>
        <taxon>Australaves</taxon>
        <taxon>Passeriformes</taxon>
        <taxon>Passeroidea</taxon>
        <taxon>Paramythiidae</taxon>
        <taxon>Oreocharis</taxon>
    </lineage>
</organism>
<dbReference type="Gene3D" id="1.10.357.70">
    <property type="entry name" value="Exocyst complex component Sec6, C-terminal domain"/>
    <property type="match status" value="1"/>
</dbReference>
<evidence type="ECO:0000256" key="6">
    <source>
        <dbReference type="ARBA" id="ARBA00065845"/>
    </source>
</evidence>
<dbReference type="GO" id="GO:0000145">
    <property type="term" value="C:exocyst"/>
    <property type="evidence" value="ECO:0007669"/>
    <property type="project" value="InterPro"/>
</dbReference>
<reference evidence="8 9" key="1">
    <citation type="submission" date="2019-09" db="EMBL/GenBank/DDBJ databases">
        <title>Bird 10,000 Genomes (B10K) Project - Family phase.</title>
        <authorList>
            <person name="Zhang G."/>
        </authorList>
    </citation>
    <scope>NUCLEOTIDE SEQUENCE [LARGE SCALE GENOMIC DNA]</scope>
    <source>
        <strain evidence="8">B10K-DU-029-42</strain>
        <tissue evidence="8">Muscle</tissue>
    </source>
</reference>
<comment type="subcellular location">
    <subcellularLocation>
        <location evidence="1">Cytoplasmic vesicle</location>
        <location evidence="1">Secretory vesicle</location>
    </subcellularLocation>
</comment>
<comment type="caution">
    <text evidence="8">The sequence shown here is derived from an EMBL/GenBank/DDBJ whole genome shotgun (WGS) entry which is preliminary data.</text>
</comment>
<dbReference type="Gene3D" id="1.10.357.50">
    <property type="match status" value="1"/>
</dbReference>
<gene>
    <name evidence="8" type="primary">Exoc3l1</name>
    <name evidence="8" type="ORF">OREARF_R06488</name>
</gene>
<dbReference type="GO" id="GO:0051601">
    <property type="term" value="P:exocyst localization"/>
    <property type="evidence" value="ECO:0007669"/>
    <property type="project" value="TreeGrafter"/>
</dbReference>
<sequence>ASPDEEWPEAEKAEKLARGAALKWASGVFYRPEKLEGLGHYRRRETQRNSSIQSRLKSTVQSYLEGVSAGLEQLRSAAQEVQSVCQDLGAARWALLDSADHFQGLQQMRELMEEHVQLASVVQVLPQIFSVHEVFSHTLQLLHGQRLLEAHVELMTVEQLRDDILSQLHLRGLSSAQATVLSYFSGLQELNESLAKQLWDIVGSSLRLVREDPVLFVTAVRIIEREEKIDDTLLLEATFLPPGRPKGWRQKFYQVLQDTITGARFHVPRTDAEGPGLARHLAALQKDIVSELRVVKDLMVQCVPAHYNILSVCAATYHQALSSHLQEILREDLDKQGLFLLLEWALRVYHSPEMMGHPDLLPEVDVSALGPLMSSELVDQTERRYVIKVKASVFEWMQRTLEVEFKEWFREEEPETDHQGFFQSALPAIVMQMLNENIQVASLITDSLQQKIYNMALEELEAFLGRLREALAQCGKEHQQDRAVPKYYISYLLAMLNNNLALSNSVSSLHPDTACREVPTSLQAALDRMQKKATQLLLEELLLDLQPLCLQLPSRKWLSGSQLVGSMCEVIDKYAKDFSRVRKPVFTLLLAESELLVASQYLRALLQRKMVCKSREERGQLCRRLLQDATQLRELFCGLGLDRSQQSLEAVFALRELICLKDPALLSLEVVGFITKYPDVSDEHISTLLDIRGDVSKEVRHVVLEMVAQHPQVLPEGYRPIFSTILVPVPELPFCLRKGKCA</sequence>
<dbReference type="AlphaFoldDB" id="A0A7K6K5M9"/>
<dbReference type="Pfam" id="PF06046">
    <property type="entry name" value="Sec6"/>
    <property type="match status" value="1"/>
</dbReference>
<proteinExistence type="inferred from homology"/>
<dbReference type="EMBL" id="VZRR01007507">
    <property type="protein sequence ID" value="NWW07927.1"/>
    <property type="molecule type" value="Genomic_DNA"/>
</dbReference>
<protein>
    <recommendedName>
        <fullName evidence="7">Exocyst complex component 3-like protein</fullName>
    </recommendedName>
</protein>
<keyword evidence="9" id="KW-1185">Reference proteome</keyword>
<accession>A0A7K6K5M9</accession>
<evidence type="ECO:0000256" key="1">
    <source>
        <dbReference type="ARBA" id="ARBA00004398"/>
    </source>
</evidence>
<dbReference type="PANTHER" id="PTHR21292:SF12">
    <property type="entry name" value="EXOCYST COMPLEX COMPONENT 3-LIKE PROTEIN"/>
    <property type="match status" value="1"/>
</dbReference>
<evidence type="ECO:0000256" key="5">
    <source>
        <dbReference type="ARBA" id="ARBA00057986"/>
    </source>
</evidence>
<evidence type="ECO:0000256" key="7">
    <source>
        <dbReference type="ARBA" id="ARBA00070834"/>
    </source>
</evidence>
<keyword evidence="3" id="KW-0268">Exocytosis</keyword>
<name>A0A7K6K5M9_9PASE</name>
<dbReference type="GO" id="GO:0000149">
    <property type="term" value="F:SNARE binding"/>
    <property type="evidence" value="ECO:0007669"/>
    <property type="project" value="TreeGrafter"/>
</dbReference>
<evidence type="ECO:0000256" key="2">
    <source>
        <dbReference type="ARBA" id="ARBA00009447"/>
    </source>
</evidence>
<evidence type="ECO:0000256" key="3">
    <source>
        <dbReference type="ARBA" id="ARBA00022483"/>
    </source>
</evidence>
<dbReference type="PANTHER" id="PTHR21292">
    <property type="entry name" value="EXOCYST COMPLEX COMPONENT SEC6-RELATED"/>
    <property type="match status" value="1"/>
</dbReference>
<keyword evidence="4" id="KW-0968">Cytoplasmic vesicle</keyword>
<feature type="non-terminal residue" evidence="8">
    <location>
        <position position="742"/>
    </location>
</feature>